<organism evidence="3 4">
    <name type="scientific">Rhododendron griersonianum</name>
    <dbReference type="NCBI Taxonomy" id="479676"/>
    <lineage>
        <taxon>Eukaryota</taxon>
        <taxon>Viridiplantae</taxon>
        <taxon>Streptophyta</taxon>
        <taxon>Embryophyta</taxon>
        <taxon>Tracheophyta</taxon>
        <taxon>Spermatophyta</taxon>
        <taxon>Magnoliopsida</taxon>
        <taxon>eudicotyledons</taxon>
        <taxon>Gunneridae</taxon>
        <taxon>Pentapetalae</taxon>
        <taxon>asterids</taxon>
        <taxon>Ericales</taxon>
        <taxon>Ericaceae</taxon>
        <taxon>Ericoideae</taxon>
        <taxon>Rhodoreae</taxon>
        <taxon>Rhododendron</taxon>
    </lineage>
</organism>
<evidence type="ECO:0000259" key="2">
    <source>
        <dbReference type="Pfam" id="PF22922"/>
    </source>
</evidence>
<feature type="compositionally biased region" description="Pro residues" evidence="1">
    <location>
        <begin position="764"/>
        <end position="775"/>
    </location>
</feature>
<evidence type="ECO:0000313" key="3">
    <source>
        <dbReference type="EMBL" id="KAG5563525.1"/>
    </source>
</evidence>
<dbReference type="AlphaFoldDB" id="A0AAV6LFQ0"/>
<dbReference type="Pfam" id="PF22922">
    <property type="entry name" value="GAF_NLP"/>
    <property type="match status" value="1"/>
</dbReference>
<gene>
    <name evidence="3" type="ORF">RHGRI_006083</name>
</gene>
<dbReference type="PANTHER" id="PTHR15555:SF0">
    <property type="entry name" value="ZINC FINGER HIT DOMAIN-CONTAINING PROTEIN 2"/>
    <property type="match status" value="1"/>
</dbReference>
<evidence type="ECO:0000313" key="4">
    <source>
        <dbReference type="Proteomes" id="UP000823749"/>
    </source>
</evidence>
<dbReference type="Proteomes" id="UP000823749">
    <property type="component" value="Chromosome 2"/>
</dbReference>
<evidence type="ECO:0000256" key="1">
    <source>
        <dbReference type="SAM" id="MobiDB-lite"/>
    </source>
</evidence>
<accession>A0AAV6LFQ0</accession>
<feature type="region of interest" description="Disordered" evidence="1">
    <location>
        <begin position="740"/>
        <end position="779"/>
    </location>
</feature>
<comment type="caution">
    <text evidence="3">The sequence shown here is derived from an EMBL/GenBank/DDBJ whole genome shotgun (WGS) entry which is preliminary data.</text>
</comment>
<proteinExistence type="predicted"/>
<sequence>MMMPIHGSVDDAHTILLGVEEELYFTPNFNEYIRNERLNWSRFDGNPNICGSPTFGWVFWSQLGKSSLSFSLAFFFLLLFLGAQPLFSFTDNSADLIRQAIQKLISTEDLPDSLVQFWAATKTSEGRTLLTTQFQPFALGPTYSAAERDGLCEYRMGMCRKYNNSFYADAECAQELLGLPGRVFLNQLPESTPRVELYTLKEYPQRDLALRCKIVSSVAVPVFEHSSHTCVGVLEIAPNGFMGPVWHGKSILGQMYDIFQEVGLQCFDGYKHYEQQIGDENIAFTTAFLELKMVLETVCKIHKLPLAMTWVPCSACNDLRRGQLLSEGVEFIRPRNHWPVQKFMEVSKCSHLRKGVVAGMVVSSHNMLYCSDITKLSLVEYPFVPHARHCNFRGVCPGATEIVTTQKKKNRYRDYSWTSLSLILGTMEENFRTFKLASGLKLGDLLSVEVIDFLKGQKLRSVQKIQAKGGGEMLQIRQLDQVSMGAIHSGTNVVSEDLFFYPLVSEDQNYILPSLEALQNGEVTMQLDSSHQPPLDPPNNGQNVVIAERNIVTVTSSEERKRKTQREHKETGVRIEVLLDDILKCAKLKRKGAAKKLQDERKSVKEEKEWYGENQGKRNYKSHSLRCTESFNRENVVGELQQLQTNDETKQKMLEILKRFHSEEEVDSMDEDDSTLSEETMEKILSGDQIGLDDLSAEEKKRFQRAVASGELSKLIEPWEPWWLKPSARTISLSREGTQLIQPLSNEETVTSAQHGPESDPAHDIPPGPETPLPPINKLSSTEPSPLLAVHLIDIIYTYCFTLRLYNGDWESDPIGASMDMLSVSSVLGQGGQPESVSEALSHCLEQTCSPAFRHMGGLQFGLGLLDDVIALLSLGGAALVCLLCDLQRLVQAAEGELKSESEKQWKSKRGEIRSKLKLGERKIYFIMCWVHEQPREAWCSMAALVNAEKGSAMEFAGNRGGTLRMQNRVEARGKALIEELE</sequence>
<dbReference type="InterPro" id="IPR055081">
    <property type="entry name" value="NLP1-9_GAF"/>
</dbReference>
<keyword evidence="4" id="KW-1185">Reference proteome</keyword>
<protein>
    <recommendedName>
        <fullName evidence="2">NLP1-9 GAF domain-containing protein</fullName>
    </recommendedName>
</protein>
<dbReference type="InterPro" id="IPR039646">
    <property type="entry name" value="ZNHIT2"/>
</dbReference>
<dbReference type="EMBL" id="JACTNZ010000002">
    <property type="protein sequence ID" value="KAG5563525.1"/>
    <property type="molecule type" value="Genomic_DNA"/>
</dbReference>
<feature type="compositionally biased region" description="Polar residues" evidence="1">
    <location>
        <begin position="740"/>
        <end position="754"/>
    </location>
</feature>
<dbReference type="PANTHER" id="PTHR15555">
    <property type="entry name" value="ZINC FINGER HIT DOMAIN CONTAINING PROTEIN 2 PROTEIN FON -RELATED"/>
    <property type="match status" value="1"/>
</dbReference>
<feature type="domain" description="NLP1-9 GAF" evidence="2">
    <location>
        <begin position="285"/>
        <end position="395"/>
    </location>
</feature>
<name>A0AAV6LFQ0_9ERIC</name>
<reference evidence="3" key="1">
    <citation type="submission" date="2020-08" db="EMBL/GenBank/DDBJ databases">
        <title>Plant Genome Project.</title>
        <authorList>
            <person name="Zhang R.-G."/>
        </authorList>
    </citation>
    <scope>NUCLEOTIDE SEQUENCE</scope>
    <source>
        <strain evidence="3">WSP0</strain>
        <tissue evidence="3">Leaf</tissue>
    </source>
</reference>